<gene>
    <name evidence="1" type="ORF">WG66_13247</name>
</gene>
<sequence length="29" mass="3254">MPKFPRLEHAVIVPISFDNACSVVDVLQK</sequence>
<comment type="caution">
    <text evidence="1">The sequence shown here is derived from an EMBL/GenBank/DDBJ whole genome shotgun (WGS) entry which is preliminary data.</text>
</comment>
<protein>
    <submittedName>
        <fullName evidence="1">Uncharacterized protein</fullName>
    </submittedName>
</protein>
<evidence type="ECO:0000313" key="1">
    <source>
        <dbReference type="EMBL" id="KTB34177.1"/>
    </source>
</evidence>
<dbReference type="EMBL" id="LATX01002113">
    <property type="protein sequence ID" value="KTB34177.1"/>
    <property type="molecule type" value="Genomic_DNA"/>
</dbReference>
<dbReference type="AlphaFoldDB" id="A0A0W0FD56"/>
<evidence type="ECO:0000313" key="2">
    <source>
        <dbReference type="Proteomes" id="UP000054988"/>
    </source>
</evidence>
<reference evidence="1 2" key="1">
    <citation type="submission" date="2015-12" db="EMBL/GenBank/DDBJ databases">
        <title>Draft genome sequence of Moniliophthora roreri, the causal agent of frosty pod rot of cacao.</title>
        <authorList>
            <person name="Aime M.C."/>
            <person name="Diaz-Valderrama J.R."/>
            <person name="Kijpornyongpan T."/>
            <person name="Phillips-Mora W."/>
        </authorList>
    </citation>
    <scope>NUCLEOTIDE SEQUENCE [LARGE SCALE GENOMIC DNA]</scope>
    <source>
        <strain evidence="1 2">MCA 2952</strain>
    </source>
</reference>
<proteinExistence type="predicted"/>
<accession>A0A0W0FD56</accession>
<dbReference type="Proteomes" id="UP000054988">
    <property type="component" value="Unassembled WGS sequence"/>
</dbReference>
<organism evidence="1 2">
    <name type="scientific">Moniliophthora roreri</name>
    <name type="common">Frosty pod rot fungus</name>
    <name type="synonym">Monilia roreri</name>
    <dbReference type="NCBI Taxonomy" id="221103"/>
    <lineage>
        <taxon>Eukaryota</taxon>
        <taxon>Fungi</taxon>
        <taxon>Dikarya</taxon>
        <taxon>Basidiomycota</taxon>
        <taxon>Agaricomycotina</taxon>
        <taxon>Agaricomycetes</taxon>
        <taxon>Agaricomycetidae</taxon>
        <taxon>Agaricales</taxon>
        <taxon>Marasmiineae</taxon>
        <taxon>Marasmiaceae</taxon>
        <taxon>Moniliophthora</taxon>
    </lineage>
</organism>
<name>A0A0W0FD56_MONRR</name>